<dbReference type="PANTHER" id="PTHR46121">
    <property type="entry name" value="STEROIDOGENIC ACUTE REGULATORY PROTEIN-LIKE"/>
    <property type="match status" value="1"/>
</dbReference>
<dbReference type="GO" id="GO:0140284">
    <property type="term" value="C:endoplasmic reticulum-endosome membrane contact site"/>
    <property type="evidence" value="ECO:0007669"/>
    <property type="project" value="TreeGrafter"/>
</dbReference>
<dbReference type="GO" id="GO:0005789">
    <property type="term" value="C:endoplasmic reticulum membrane"/>
    <property type="evidence" value="ECO:0007669"/>
    <property type="project" value="TreeGrafter"/>
</dbReference>
<dbReference type="GO" id="GO:0031902">
    <property type="term" value="C:late endosome membrane"/>
    <property type="evidence" value="ECO:0007669"/>
    <property type="project" value="TreeGrafter"/>
</dbReference>
<evidence type="ECO:0000259" key="1">
    <source>
        <dbReference type="PROSITE" id="PS50848"/>
    </source>
</evidence>
<gene>
    <name evidence="2" type="ORF">R5R35_002691</name>
</gene>
<dbReference type="InterPro" id="IPR051869">
    <property type="entry name" value="STARD3"/>
</dbReference>
<evidence type="ECO:0000313" key="3">
    <source>
        <dbReference type="Proteomes" id="UP001378592"/>
    </source>
</evidence>
<dbReference type="EMBL" id="JAZDUA010000021">
    <property type="protein sequence ID" value="KAK7872704.1"/>
    <property type="molecule type" value="Genomic_DNA"/>
</dbReference>
<organism evidence="2 3">
    <name type="scientific">Gryllus longicercus</name>
    <dbReference type="NCBI Taxonomy" id="2509291"/>
    <lineage>
        <taxon>Eukaryota</taxon>
        <taxon>Metazoa</taxon>
        <taxon>Ecdysozoa</taxon>
        <taxon>Arthropoda</taxon>
        <taxon>Hexapoda</taxon>
        <taxon>Insecta</taxon>
        <taxon>Pterygota</taxon>
        <taxon>Neoptera</taxon>
        <taxon>Polyneoptera</taxon>
        <taxon>Orthoptera</taxon>
        <taxon>Ensifera</taxon>
        <taxon>Gryllidea</taxon>
        <taxon>Grylloidea</taxon>
        <taxon>Gryllidae</taxon>
        <taxon>Gryllinae</taxon>
        <taxon>Gryllus</taxon>
    </lineage>
</organism>
<reference evidence="2 3" key="1">
    <citation type="submission" date="2024-03" db="EMBL/GenBank/DDBJ databases">
        <title>The genome assembly and annotation of the cricket Gryllus longicercus Weissman &amp; Gray.</title>
        <authorList>
            <person name="Szrajer S."/>
            <person name="Gray D."/>
            <person name="Ylla G."/>
        </authorList>
    </citation>
    <scope>NUCLEOTIDE SEQUENCE [LARGE SCALE GENOMIC DNA]</scope>
    <source>
        <strain evidence="2">DAG 2021-001</strain>
        <tissue evidence="2">Whole body minus gut</tissue>
    </source>
</reference>
<dbReference type="AlphaFoldDB" id="A0AAN9VW39"/>
<sequence length="235" mass="25404">MAEEAATADSALVASFRRRGQEALELARKVLLSGPWRFESRTPDGDQVHSCAVPGVGRVLMITAFYNCSAHTLKQILIDGLEDYPKWSNAYVKDSCKRLMMLGDDMDVTRVATSARLGGLVSARDWLSVRHWCDGVDEKGVPETVSCGVAVTHPDFPAGKGGMVRGETLLSAYGIADVPPAPAEAGAGPRCRLRFLCCARLGGWLPHSVVERYFAGGLVDFAGQLRRRLDAQDAP</sequence>
<dbReference type="Proteomes" id="UP001378592">
    <property type="component" value="Unassembled WGS sequence"/>
</dbReference>
<dbReference type="PROSITE" id="PS50848">
    <property type="entry name" value="START"/>
    <property type="match status" value="1"/>
</dbReference>
<dbReference type="GO" id="GO:0030301">
    <property type="term" value="P:cholesterol transport"/>
    <property type="evidence" value="ECO:0007669"/>
    <property type="project" value="TreeGrafter"/>
</dbReference>
<comment type="caution">
    <text evidence="2">The sequence shown here is derived from an EMBL/GenBank/DDBJ whole genome shotgun (WGS) entry which is preliminary data.</text>
</comment>
<keyword evidence="3" id="KW-1185">Reference proteome</keyword>
<dbReference type="Gene3D" id="3.30.530.20">
    <property type="match status" value="1"/>
</dbReference>
<dbReference type="GO" id="GO:0005765">
    <property type="term" value="C:lysosomal membrane"/>
    <property type="evidence" value="ECO:0007669"/>
    <property type="project" value="TreeGrafter"/>
</dbReference>
<dbReference type="GO" id="GO:0015485">
    <property type="term" value="F:cholesterol binding"/>
    <property type="evidence" value="ECO:0007669"/>
    <property type="project" value="TreeGrafter"/>
</dbReference>
<dbReference type="Pfam" id="PF01852">
    <property type="entry name" value="START"/>
    <property type="match status" value="1"/>
</dbReference>
<proteinExistence type="predicted"/>
<protein>
    <recommendedName>
        <fullName evidence="1">START domain-containing protein</fullName>
    </recommendedName>
</protein>
<dbReference type="SUPFAM" id="SSF55961">
    <property type="entry name" value="Bet v1-like"/>
    <property type="match status" value="1"/>
</dbReference>
<feature type="domain" description="START" evidence="1">
    <location>
        <begin position="36"/>
        <end position="234"/>
    </location>
</feature>
<evidence type="ECO:0000313" key="2">
    <source>
        <dbReference type="EMBL" id="KAK7872704.1"/>
    </source>
</evidence>
<dbReference type="GO" id="GO:0099044">
    <property type="term" value="P:vesicle tethering to endoplasmic reticulum"/>
    <property type="evidence" value="ECO:0007669"/>
    <property type="project" value="TreeGrafter"/>
</dbReference>
<accession>A0AAN9VW39</accession>
<dbReference type="PANTHER" id="PTHR46121:SF1">
    <property type="entry name" value="STARD3 N-TERMINAL-LIKE PROTEIN"/>
    <property type="match status" value="1"/>
</dbReference>
<dbReference type="InterPro" id="IPR002913">
    <property type="entry name" value="START_lipid-bd_dom"/>
</dbReference>
<dbReference type="InterPro" id="IPR023393">
    <property type="entry name" value="START-like_dom_sf"/>
</dbReference>
<name>A0AAN9VW39_9ORTH</name>
<dbReference type="SMART" id="SM00234">
    <property type="entry name" value="START"/>
    <property type="match status" value="1"/>
</dbReference>